<protein>
    <submittedName>
        <fullName evidence="3">Photosystem reaction center subunit H</fullName>
    </submittedName>
</protein>
<dbReference type="RefSeq" id="WP_064014407.1">
    <property type="nucleotide sequence ID" value="NZ_CP011387.1"/>
</dbReference>
<dbReference type="SUPFAM" id="SSF50346">
    <property type="entry name" value="PRC-barrel domain"/>
    <property type="match status" value="2"/>
</dbReference>
<dbReference type="Proteomes" id="UP000077363">
    <property type="component" value="Chromosome"/>
</dbReference>
<dbReference type="STRING" id="1182568.SU48_05700"/>
<name>A0A172T8S7_9DEIO</name>
<keyword evidence="4" id="KW-1185">Reference proteome</keyword>
<feature type="compositionally biased region" description="Polar residues" evidence="1">
    <location>
        <begin position="555"/>
        <end position="566"/>
    </location>
</feature>
<feature type="domain" description="PRC-barrel" evidence="2">
    <location>
        <begin position="2"/>
        <end position="73"/>
    </location>
</feature>
<dbReference type="AlphaFoldDB" id="A0A172T8S7"/>
<dbReference type="InterPro" id="IPR027275">
    <property type="entry name" value="PRC-brl_dom"/>
</dbReference>
<evidence type="ECO:0000256" key="1">
    <source>
        <dbReference type="SAM" id="MobiDB-lite"/>
    </source>
</evidence>
<evidence type="ECO:0000259" key="2">
    <source>
        <dbReference type="Pfam" id="PF05239"/>
    </source>
</evidence>
<sequence length="566" mass="58774">MIKGKEILGRNIVAISTGERVESVRDVIFDHQGNQVLGLLVDEGGWFHAAKVVPFEKIRSFGEDVIMIGNPEDVTGTREDGRLSDALNSDVSLIGMTLLTTDGQNLGKIADVFFDESTGYVEGYEATGGLFSDLSSGRTFIPTPESVQIGTDAAIVPISVAAAMQESEAGGLQGALHSAGQSISGAYQSAAEGVKGAYENIAEATKERQKEYSVGKTAGGDITLEDGTVIVHKGDTITEEQVTAAEGAGKLGALATAATGGVLAGAYDSAKERVQGGMEDMKTASADRQMTYVVGKTAGSDVTTDTGEVIVHKGVTITPFQAERAQQTGKLGALTAAATGGSISDSVQDIRERREMDPNSLEATVGRRVKSDVRAPSGSLVAAQGQIVTPALADRARHLNAEAALIAATTGAKATTEGATGAGATAALAGGVASVSEGASNLIDKAKSWFGEKREQTEEALENRQQEAQEQKIRDALGRPVNRVILAPDDSIILNIGEIVTHKAVESARSGDVLDILLDSISKETVTIDPLSVRPHETGTAALEGQSDLGDTPNVPANTNDPQRPL</sequence>
<feature type="domain" description="PRC-barrel" evidence="2">
    <location>
        <begin position="91"/>
        <end position="158"/>
    </location>
</feature>
<dbReference type="OrthoDB" id="53812at2"/>
<dbReference type="EMBL" id="CP011387">
    <property type="protein sequence ID" value="ANE43344.1"/>
    <property type="molecule type" value="Genomic_DNA"/>
</dbReference>
<dbReference type="KEGG" id="dpu:SU48_05700"/>
<evidence type="ECO:0000313" key="3">
    <source>
        <dbReference type="EMBL" id="ANE43344.1"/>
    </source>
</evidence>
<feature type="region of interest" description="Disordered" evidence="1">
    <location>
        <begin position="533"/>
        <end position="566"/>
    </location>
</feature>
<dbReference type="Gene3D" id="2.30.30.240">
    <property type="entry name" value="PRC-barrel domain"/>
    <property type="match status" value="2"/>
</dbReference>
<accession>A0A172T8S7</accession>
<dbReference type="InterPro" id="IPR011033">
    <property type="entry name" value="PRC_barrel-like_sf"/>
</dbReference>
<proteinExistence type="predicted"/>
<dbReference type="PATRIC" id="fig|1182568.3.peg.1185"/>
<reference evidence="3 4" key="1">
    <citation type="submission" date="2015-01" db="EMBL/GenBank/DDBJ databases">
        <title>Deinococcus puniceus/DY1/ whole genome sequencing.</title>
        <authorList>
            <person name="Kim M.K."/>
            <person name="Srinivasan S."/>
            <person name="Lee J.-J."/>
        </authorList>
    </citation>
    <scope>NUCLEOTIDE SEQUENCE [LARGE SCALE GENOMIC DNA]</scope>
    <source>
        <strain evidence="3 4">DY1</strain>
    </source>
</reference>
<evidence type="ECO:0000313" key="4">
    <source>
        <dbReference type="Proteomes" id="UP000077363"/>
    </source>
</evidence>
<gene>
    <name evidence="3" type="ORF">SU48_05700</name>
</gene>
<organism evidence="3 4">
    <name type="scientific">Deinococcus puniceus</name>
    <dbReference type="NCBI Taxonomy" id="1182568"/>
    <lineage>
        <taxon>Bacteria</taxon>
        <taxon>Thermotogati</taxon>
        <taxon>Deinococcota</taxon>
        <taxon>Deinococci</taxon>
        <taxon>Deinococcales</taxon>
        <taxon>Deinococcaceae</taxon>
        <taxon>Deinococcus</taxon>
    </lineage>
</organism>
<dbReference type="Pfam" id="PF05239">
    <property type="entry name" value="PRC"/>
    <property type="match status" value="2"/>
</dbReference>